<sequence length="355" mass="41054">MFMKSRFPPNTDIYGMKKYSDENARRWFERDGGDSLPEIKSFEDILLKAGVEVTPEIRQKIPSVEKYTNIYGSKPIVQLDEGTCEKFKGKVKEGDRFIAPAGMFNTGTNLLEDLLTENCEFKISEATKSKTVFVLDRAVKAQVPWGKHSPLSWRLKHVAKRFQGAIQENFFPVLMIKDPLTFMDSICRHRYEAFWREIPGHCPNLVPINEKERKMIWPRKSFNVSIAYSKKNHNYTHHKSLAHLYNDYYGEWLKADFPKAVIRFEDLIFHTEYVVEKVCLCAGGKMFDRPFQYIKSSAKTGLGHKGSNGFLDSVLKYGNVSRRSESFSKLDLDFAKATLYSDILEAFNYTIPLDM</sequence>
<name>A0AAD3D6K0_9STRA</name>
<comment type="caution">
    <text evidence="1">The sequence shown here is derived from an EMBL/GenBank/DDBJ whole genome shotgun (WGS) entry which is preliminary data.</text>
</comment>
<organism evidence="1 2">
    <name type="scientific">Chaetoceros tenuissimus</name>
    <dbReference type="NCBI Taxonomy" id="426638"/>
    <lineage>
        <taxon>Eukaryota</taxon>
        <taxon>Sar</taxon>
        <taxon>Stramenopiles</taxon>
        <taxon>Ochrophyta</taxon>
        <taxon>Bacillariophyta</taxon>
        <taxon>Coscinodiscophyceae</taxon>
        <taxon>Chaetocerotophycidae</taxon>
        <taxon>Chaetocerotales</taxon>
        <taxon>Chaetocerotaceae</taxon>
        <taxon>Chaetoceros</taxon>
    </lineage>
</organism>
<dbReference type="SUPFAM" id="SSF52540">
    <property type="entry name" value="P-loop containing nucleoside triphosphate hydrolases"/>
    <property type="match status" value="1"/>
</dbReference>
<reference evidence="1 2" key="1">
    <citation type="journal article" date="2021" name="Sci. Rep.">
        <title>The genome of the diatom Chaetoceros tenuissimus carries an ancient integrated fragment of an extant virus.</title>
        <authorList>
            <person name="Hongo Y."/>
            <person name="Kimura K."/>
            <person name="Takaki Y."/>
            <person name="Yoshida Y."/>
            <person name="Baba S."/>
            <person name="Kobayashi G."/>
            <person name="Nagasaki K."/>
            <person name="Hano T."/>
            <person name="Tomaru Y."/>
        </authorList>
    </citation>
    <scope>NUCLEOTIDE SEQUENCE [LARGE SCALE GENOMIC DNA]</scope>
    <source>
        <strain evidence="1 2">NIES-3715</strain>
    </source>
</reference>
<dbReference type="InterPro" id="IPR027417">
    <property type="entry name" value="P-loop_NTPase"/>
</dbReference>
<evidence type="ECO:0000313" key="2">
    <source>
        <dbReference type="Proteomes" id="UP001054902"/>
    </source>
</evidence>
<proteinExistence type="predicted"/>
<dbReference type="Proteomes" id="UP001054902">
    <property type="component" value="Unassembled WGS sequence"/>
</dbReference>
<keyword evidence="2" id="KW-1185">Reference proteome</keyword>
<dbReference type="EMBL" id="BLLK01000062">
    <property type="protein sequence ID" value="GFH58734.1"/>
    <property type="molecule type" value="Genomic_DNA"/>
</dbReference>
<dbReference type="Gene3D" id="3.40.50.300">
    <property type="entry name" value="P-loop containing nucleotide triphosphate hydrolases"/>
    <property type="match status" value="1"/>
</dbReference>
<protein>
    <recommendedName>
        <fullName evidence="3">Sulfotransferase domain-containing protein</fullName>
    </recommendedName>
</protein>
<gene>
    <name evidence="1" type="ORF">CTEN210_15210</name>
</gene>
<dbReference type="AlphaFoldDB" id="A0AAD3D6K0"/>
<accession>A0AAD3D6K0</accession>
<evidence type="ECO:0008006" key="3">
    <source>
        <dbReference type="Google" id="ProtNLM"/>
    </source>
</evidence>
<evidence type="ECO:0000313" key="1">
    <source>
        <dbReference type="EMBL" id="GFH58734.1"/>
    </source>
</evidence>